<gene>
    <name evidence="10" type="ORF">EI97DRAFT_449695</name>
</gene>
<dbReference type="PANTHER" id="PTHR12174:SF23">
    <property type="entry name" value="MINOR HISTOCOMPATIBILITY ANTIGEN H13"/>
    <property type="match status" value="1"/>
</dbReference>
<organism evidence="10 11">
    <name type="scientific">Westerdykella ornata</name>
    <dbReference type="NCBI Taxonomy" id="318751"/>
    <lineage>
        <taxon>Eukaryota</taxon>
        <taxon>Fungi</taxon>
        <taxon>Dikarya</taxon>
        <taxon>Ascomycota</taxon>
        <taxon>Pezizomycotina</taxon>
        <taxon>Dothideomycetes</taxon>
        <taxon>Pleosporomycetidae</taxon>
        <taxon>Pleosporales</taxon>
        <taxon>Sporormiaceae</taxon>
        <taxon>Westerdykella</taxon>
    </lineage>
</organism>
<evidence type="ECO:0000256" key="1">
    <source>
        <dbReference type="ARBA" id="ARBA00004477"/>
    </source>
</evidence>
<feature type="transmembrane region" description="Helical" evidence="9">
    <location>
        <begin position="285"/>
        <end position="309"/>
    </location>
</feature>
<evidence type="ECO:0000256" key="8">
    <source>
        <dbReference type="SAM" id="MobiDB-lite"/>
    </source>
</evidence>
<protein>
    <recommendedName>
        <fullName evidence="12">Intramembrane protease 2</fullName>
    </recommendedName>
</protein>
<comment type="subcellular location">
    <subcellularLocation>
        <location evidence="1">Endoplasmic reticulum membrane</location>
        <topology evidence="1">Multi-pass membrane protein</topology>
    </subcellularLocation>
</comment>
<accession>A0A6A6JN20</accession>
<evidence type="ECO:0000256" key="6">
    <source>
        <dbReference type="ARBA" id="ARBA00022989"/>
    </source>
</evidence>
<feature type="transmembrane region" description="Helical" evidence="9">
    <location>
        <begin position="423"/>
        <end position="446"/>
    </location>
</feature>
<keyword evidence="3 9" id="KW-0812">Transmembrane</keyword>
<feature type="transmembrane region" description="Helical" evidence="9">
    <location>
        <begin position="233"/>
        <end position="251"/>
    </location>
</feature>
<proteinExistence type="inferred from homology"/>
<feature type="compositionally biased region" description="Polar residues" evidence="8">
    <location>
        <begin position="502"/>
        <end position="513"/>
    </location>
</feature>
<feature type="transmembrane region" description="Helical" evidence="9">
    <location>
        <begin position="29"/>
        <end position="49"/>
    </location>
</feature>
<dbReference type="GeneID" id="54553409"/>
<dbReference type="EMBL" id="ML986490">
    <property type="protein sequence ID" value="KAF2277625.1"/>
    <property type="molecule type" value="Genomic_DNA"/>
</dbReference>
<feature type="compositionally biased region" description="Basic and acidic residues" evidence="8">
    <location>
        <begin position="490"/>
        <end position="499"/>
    </location>
</feature>
<feature type="transmembrane region" description="Helical" evidence="9">
    <location>
        <begin position="93"/>
        <end position="111"/>
    </location>
</feature>
<keyword evidence="6 9" id="KW-1133">Transmembrane helix</keyword>
<dbReference type="Proteomes" id="UP000800097">
    <property type="component" value="Unassembled WGS sequence"/>
</dbReference>
<dbReference type="SMART" id="SM00730">
    <property type="entry name" value="PSN"/>
    <property type="match status" value="1"/>
</dbReference>
<feature type="region of interest" description="Disordered" evidence="8">
    <location>
        <begin position="487"/>
        <end position="515"/>
    </location>
</feature>
<keyword evidence="7 9" id="KW-0472">Membrane</keyword>
<dbReference type="Pfam" id="PF04258">
    <property type="entry name" value="Peptidase_A22B"/>
    <property type="match status" value="1"/>
</dbReference>
<keyword evidence="5" id="KW-0256">Endoplasmic reticulum</keyword>
<dbReference type="GO" id="GO:0098553">
    <property type="term" value="C:lumenal side of endoplasmic reticulum membrane"/>
    <property type="evidence" value="ECO:0007669"/>
    <property type="project" value="TreeGrafter"/>
</dbReference>
<evidence type="ECO:0000256" key="5">
    <source>
        <dbReference type="ARBA" id="ARBA00022824"/>
    </source>
</evidence>
<feature type="transmembrane region" description="Helical" evidence="9">
    <location>
        <begin position="452"/>
        <end position="470"/>
    </location>
</feature>
<dbReference type="PANTHER" id="PTHR12174">
    <property type="entry name" value="SIGNAL PEPTIDE PEPTIDASE"/>
    <property type="match status" value="1"/>
</dbReference>
<comment type="similarity">
    <text evidence="2">Belongs to the peptidase A22B family.</text>
</comment>
<reference evidence="10" key="1">
    <citation type="journal article" date="2020" name="Stud. Mycol.">
        <title>101 Dothideomycetes genomes: a test case for predicting lifestyles and emergence of pathogens.</title>
        <authorList>
            <person name="Haridas S."/>
            <person name="Albert R."/>
            <person name="Binder M."/>
            <person name="Bloem J."/>
            <person name="Labutti K."/>
            <person name="Salamov A."/>
            <person name="Andreopoulos B."/>
            <person name="Baker S."/>
            <person name="Barry K."/>
            <person name="Bills G."/>
            <person name="Bluhm B."/>
            <person name="Cannon C."/>
            <person name="Castanera R."/>
            <person name="Culley D."/>
            <person name="Daum C."/>
            <person name="Ezra D."/>
            <person name="Gonzalez J."/>
            <person name="Henrissat B."/>
            <person name="Kuo A."/>
            <person name="Liang C."/>
            <person name="Lipzen A."/>
            <person name="Lutzoni F."/>
            <person name="Magnuson J."/>
            <person name="Mondo S."/>
            <person name="Nolan M."/>
            <person name="Ohm R."/>
            <person name="Pangilinan J."/>
            <person name="Park H.-J."/>
            <person name="Ramirez L."/>
            <person name="Alfaro M."/>
            <person name="Sun H."/>
            <person name="Tritt A."/>
            <person name="Yoshinaga Y."/>
            <person name="Zwiers L.-H."/>
            <person name="Turgeon B."/>
            <person name="Goodwin S."/>
            <person name="Spatafora J."/>
            <person name="Crous P."/>
            <person name="Grigoriev I."/>
        </authorList>
    </citation>
    <scope>NUCLEOTIDE SEQUENCE</scope>
    <source>
        <strain evidence="10">CBS 379.55</strain>
    </source>
</reference>
<dbReference type="GO" id="GO:0098554">
    <property type="term" value="C:cytoplasmic side of endoplasmic reticulum membrane"/>
    <property type="evidence" value="ECO:0007669"/>
    <property type="project" value="TreeGrafter"/>
</dbReference>
<dbReference type="GO" id="GO:0042500">
    <property type="term" value="F:aspartic endopeptidase activity, intramembrane cleaving"/>
    <property type="evidence" value="ECO:0007669"/>
    <property type="project" value="InterPro"/>
</dbReference>
<feature type="region of interest" description="Disordered" evidence="8">
    <location>
        <begin position="56"/>
        <end position="84"/>
    </location>
</feature>
<feature type="compositionally biased region" description="Acidic residues" evidence="8">
    <location>
        <begin position="67"/>
        <end position="81"/>
    </location>
</feature>
<feature type="compositionally biased region" description="Basic and acidic residues" evidence="8">
    <location>
        <begin position="545"/>
        <end position="563"/>
    </location>
</feature>
<dbReference type="AlphaFoldDB" id="A0A6A6JN20"/>
<sequence>MADTEPGLLAQIAGRVAYDFTLLQPMIPLYVHLLLSALFPIYAGAHASLTRPSSAAKSKKRSGARVDEEDVSSEDEDEEDDTRMMEGLSPSDAIVFPLLAGTTLAGLYYLIKWLEDPALLNKILNWYFAFFGAFSVARLINDLLDIGHSLIFPRRYALDGTLYHVHGKAKKAVPVAGSIKDKGVIDSPLPGFLARIPLPSGIRELLWSDRAMPGNKWTVRVYLHRVFAGKVRIGPHAIVSSLLSVAAVAYFNFVDKPWYLTNLMGFGFAYGALQLMSPTTFATGSLILSALFFYDIYFVFFTPMMVSVATSLDVPIKLMFPRPSPADAISKKPSHAMLGLGDIVLPGIMMGLALRFDLYLFYLRQQRRIPATEEGGKEIVEKPTYFSLAGRWSDHFWTHSLSGRPLFTTSSSKPEAPFTFPKTYFTASVVGYIAGMMATLYVMHVWQHAQPALLYLVPGVLGSLWLTALIRGEVSLMWNYSEVVEEEGEADHKTTDKEGGASATTSERSSFFSLSDKKAKEREARFKNALGKHVRLDDESGDEGDLAKDQSSDRTDRVKQVAGHKSDREVFSFSIEAPWKLKHPRFIRRQEKHTDGSSAERSPLEKGKPHWAPPTAGLKAEEPAGKRIRLN</sequence>
<feature type="transmembrane region" description="Helical" evidence="9">
    <location>
        <begin position="123"/>
        <end position="140"/>
    </location>
</feature>
<dbReference type="GO" id="GO:0033619">
    <property type="term" value="P:membrane protein proteolysis"/>
    <property type="evidence" value="ECO:0007669"/>
    <property type="project" value="TreeGrafter"/>
</dbReference>
<evidence type="ECO:0008006" key="12">
    <source>
        <dbReference type="Google" id="ProtNLM"/>
    </source>
</evidence>
<evidence type="ECO:0000256" key="9">
    <source>
        <dbReference type="SAM" id="Phobius"/>
    </source>
</evidence>
<evidence type="ECO:0000256" key="3">
    <source>
        <dbReference type="ARBA" id="ARBA00022692"/>
    </source>
</evidence>
<evidence type="ECO:0000313" key="11">
    <source>
        <dbReference type="Proteomes" id="UP000800097"/>
    </source>
</evidence>
<keyword evidence="4" id="KW-0378">Hydrolase</keyword>
<dbReference type="InterPro" id="IPR007369">
    <property type="entry name" value="Peptidase_A22B_SPP"/>
</dbReference>
<evidence type="ECO:0000256" key="7">
    <source>
        <dbReference type="ARBA" id="ARBA00023136"/>
    </source>
</evidence>
<feature type="region of interest" description="Disordered" evidence="8">
    <location>
        <begin position="582"/>
        <end position="631"/>
    </location>
</feature>
<dbReference type="RefSeq" id="XP_033655164.1">
    <property type="nucleotide sequence ID" value="XM_033800234.1"/>
</dbReference>
<evidence type="ECO:0000256" key="2">
    <source>
        <dbReference type="ARBA" id="ARBA00006859"/>
    </source>
</evidence>
<feature type="region of interest" description="Disordered" evidence="8">
    <location>
        <begin position="536"/>
        <end position="563"/>
    </location>
</feature>
<evidence type="ECO:0000313" key="10">
    <source>
        <dbReference type="EMBL" id="KAF2277625.1"/>
    </source>
</evidence>
<keyword evidence="11" id="KW-1185">Reference proteome</keyword>
<name>A0A6A6JN20_WESOR</name>
<dbReference type="InterPro" id="IPR006639">
    <property type="entry name" value="Preselin/SPP"/>
</dbReference>
<feature type="transmembrane region" description="Helical" evidence="9">
    <location>
        <begin position="343"/>
        <end position="362"/>
    </location>
</feature>
<dbReference type="GO" id="GO:0006465">
    <property type="term" value="P:signal peptide processing"/>
    <property type="evidence" value="ECO:0007669"/>
    <property type="project" value="TreeGrafter"/>
</dbReference>
<dbReference type="OrthoDB" id="29661at2759"/>
<evidence type="ECO:0000256" key="4">
    <source>
        <dbReference type="ARBA" id="ARBA00022801"/>
    </source>
</evidence>